<dbReference type="InterPro" id="IPR036271">
    <property type="entry name" value="Tet_transcr_reg_TetR-rel_C_sf"/>
</dbReference>
<dbReference type="EMBL" id="MZZM01000013">
    <property type="protein sequence ID" value="ORJ62286.1"/>
    <property type="molecule type" value="Genomic_DNA"/>
</dbReference>
<evidence type="ECO:0000313" key="4">
    <source>
        <dbReference type="EMBL" id="ORJ62286.1"/>
    </source>
</evidence>
<dbReference type="PANTHER" id="PTHR47506:SF1">
    <property type="entry name" value="HTH-TYPE TRANSCRIPTIONAL REGULATOR YJDC"/>
    <property type="match status" value="1"/>
</dbReference>
<proteinExistence type="predicted"/>
<dbReference type="AlphaFoldDB" id="A0A1X0YAY8"/>
<feature type="domain" description="Tetracyclin repressor-like C-terminal" evidence="3">
    <location>
        <begin position="108"/>
        <end position="195"/>
    </location>
</feature>
<dbReference type="PANTHER" id="PTHR47506">
    <property type="entry name" value="TRANSCRIPTIONAL REGULATORY PROTEIN"/>
    <property type="match status" value="1"/>
</dbReference>
<dbReference type="Pfam" id="PF16925">
    <property type="entry name" value="TetR_C_13"/>
    <property type="match status" value="1"/>
</dbReference>
<evidence type="ECO:0000313" key="5">
    <source>
        <dbReference type="Proteomes" id="UP000193040"/>
    </source>
</evidence>
<dbReference type="InterPro" id="IPR009057">
    <property type="entry name" value="Homeodomain-like_sf"/>
</dbReference>
<keyword evidence="1" id="KW-0805">Transcription regulation</keyword>
<dbReference type="Proteomes" id="UP000193040">
    <property type="component" value="Unassembled WGS sequence"/>
</dbReference>
<evidence type="ECO:0000256" key="2">
    <source>
        <dbReference type="ARBA" id="ARBA00023163"/>
    </source>
</evidence>
<evidence type="ECO:0000256" key="1">
    <source>
        <dbReference type="ARBA" id="ARBA00023015"/>
    </source>
</evidence>
<dbReference type="Gene3D" id="1.10.357.10">
    <property type="entry name" value="Tetracycline Repressor, domain 2"/>
    <property type="match status" value="1"/>
</dbReference>
<keyword evidence="5" id="KW-1185">Reference proteome</keyword>
<evidence type="ECO:0000259" key="3">
    <source>
        <dbReference type="Pfam" id="PF16925"/>
    </source>
</evidence>
<reference evidence="4 5" key="1">
    <citation type="submission" date="2017-03" db="EMBL/GenBank/DDBJ databases">
        <title>Genomic insights into Mycobacterium simiae human colonization.</title>
        <authorList>
            <person name="Steffani J.L."/>
            <person name="Brunck M.E."/>
            <person name="Cruz E."/>
            <person name="Montiel R."/>
            <person name="Barona F."/>
        </authorList>
    </citation>
    <scope>NUCLEOTIDE SEQUENCE [LARGE SCALE GENOMIC DNA]</scope>
    <source>
        <strain evidence="4 5">MsiGto</strain>
    </source>
</reference>
<gene>
    <name evidence="4" type="ORF">B5M45_07580</name>
</gene>
<dbReference type="SUPFAM" id="SSF48498">
    <property type="entry name" value="Tetracyclin repressor-like, C-terminal domain"/>
    <property type="match status" value="1"/>
</dbReference>
<keyword evidence="2" id="KW-0804">Transcription</keyword>
<dbReference type="STRING" id="1784.VC42_10015"/>
<sequence length="234" mass="25764">MTDDAAAGLTPRGRATYARIVGAAADLVYKRGLRNTVESDVRKAASVSGSQMTHYLKDRHSMVRAIIAWRRNEMVTFHTSGELSTLDSFEALQKWADLNVQKQIDLNCVGGCAFGSLVGELIPPEDDIRSDISAVYEEWIALFRTALARMRKRGELRADADPLHLARALVAAHQGGSLLSQTTVSINPLRDALNAAVDYVRSFATQPSTAAARRTRRADRARRLASEDRLQPCQ</sequence>
<name>A0A1X0YAY8_MYCSI</name>
<accession>A0A1X0YAY8</accession>
<comment type="caution">
    <text evidence="4">The sequence shown here is derived from an EMBL/GenBank/DDBJ whole genome shotgun (WGS) entry which is preliminary data.</text>
</comment>
<protein>
    <recommendedName>
        <fullName evidence="3">Tetracyclin repressor-like C-terminal domain-containing protein</fullName>
    </recommendedName>
</protein>
<organism evidence="4 5">
    <name type="scientific">Mycobacterium simiae</name>
    <name type="common">Mycobacterium habana</name>
    <dbReference type="NCBI Taxonomy" id="1784"/>
    <lineage>
        <taxon>Bacteria</taxon>
        <taxon>Bacillati</taxon>
        <taxon>Actinomycetota</taxon>
        <taxon>Actinomycetes</taxon>
        <taxon>Mycobacteriales</taxon>
        <taxon>Mycobacteriaceae</taxon>
        <taxon>Mycobacterium</taxon>
        <taxon>Mycobacterium simiae complex</taxon>
    </lineage>
</organism>
<dbReference type="InterPro" id="IPR011075">
    <property type="entry name" value="TetR_C"/>
</dbReference>
<dbReference type="RefSeq" id="WP_084949350.1">
    <property type="nucleotide sequence ID" value="NZ_MZZM01000013.1"/>
</dbReference>
<dbReference type="SUPFAM" id="SSF46689">
    <property type="entry name" value="Homeodomain-like"/>
    <property type="match status" value="1"/>
</dbReference>